<gene>
    <name evidence="1" type="ORF">C7374_12319</name>
</gene>
<dbReference type="AlphaFoldDB" id="A0A364JRP8"/>
<protein>
    <submittedName>
        <fullName evidence="1">Uncharacterized protein</fullName>
    </submittedName>
</protein>
<dbReference type="EMBL" id="QLMK01000023">
    <property type="protein sequence ID" value="RAK25526.1"/>
    <property type="molecule type" value="Genomic_DNA"/>
</dbReference>
<proteinExistence type="predicted"/>
<keyword evidence="2" id="KW-1185">Reference proteome</keyword>
<organism evidence="1 2">
    <name type="scientific">Falsochrobactrum ovis</name>
    <dbReference type="NCBI Taxonomy" id="1293442"/>
    <lineage>
        <taxon>Bacteria</taxon>
        <taxon>Pseudomonadati</taxon>
        <taxon>Pseudomonadota</taxon>
        <taxon>Alphaproteobacteria</taxon>
        <taxon>Hyphomicrobiales</taxon>
        <taxon>Brucellaceae</taxon>
        <taxon>Falsochrobactrum</taxon>
    </lineage>
</organism>
<reference evidence="1 2" key="1">
    <citation type="submission" date="2018-06" db="EMBL/GenBank/DDBJ databases">
        <title>Genomic Encyclopedia of Type Strains, Phase IV (KMG-IV): sequencing the most valuable type-strain genomes for metagenomic binning, comparative biology and taxonomic classification.</title>
        <authorList>
            <person name="Goeker M."/>
        </authorList>
    </citation>
    <scope>NUCLEOTIDE SEQUENCE [LARGE SCALE GENOMIC DNA]</scope>
    <source>
        <strain evidence="1 2">DSM 26720</strain>
    </source>
</reference>
<evidence type="ECO:0000313" key="1">
    <source>
        <dbReference type="EMBL" id="RAK25526.1"/>
    </source>
</evidence>
<comment type="caution">
    <text evidence="1">The sequence shown here is derived from an EMBL/GenBank/DDBJ whole genome shotgun (WGS) entry which is preliminary data.</text>
</comment>
<evidence type="ECO:0000313" key="2">
    <source>
        <dbReference type="Proteomes" id="UP000249453"/>
    </source>
</evidence>
<sequence>MIAPITTMIDWQGIRLTVLHKPNWTGCGFDHIEITSRNRAPFPISETGYRSHFLHGDEIRRYGDATAYVQAWLDEAGHTTAWQRIDQETRQLTLF</sequence>
<accession>A0A364JRP8</accession>
<dbReference type="RefSeq" id="WP_210205156.1">
    <property type="nucleotide sequence ID" value="NZ_JBHEEY010000023.1"/>
</dbReference>
<name>A0A364JRP8_9HYPH</name>
<dbReference type="Proteomes" id="UP000249453">
    <property type="component" value="Unassembled WGS sequence"/>
</dbReference>